<proteinExistence type="predicted"/>
<protein>
    <submittedName>
        <fullName evidence="1">Uncharacterized protein</fullName>
    </submittedName>
</protein>
<reference evidence="1" key="1">
    <citation type="submission" date="2018-05" db="EMBL/GenBank/DDBJ databases">
        <authorList>
            <person name="Lanie J.A."/>
            <person name="Ng W.-L."/>
            <person name="Kazmierczak K.M."/>
            <person name="Andrzejewski T.M."/>
            <person name="Davidsen T.M."/>
            <person name="Wayne K.J."/>
            <person name="Tettelin H."/>
            <person name="Glass J.I."/>
            <person name="Rusch D."/>
            <person name="Podicherti R."/>
            <person name="Tsui H.-C.T."/>
            <person name="Winkler M.E."/>
        </authorList>
    </citation>
    <scope>NUCLEOTIDE SEQUENCE</scope>
</reference>
<organism evidence="1">
    <name type="scientific">marine metagenome</name>
    <dbReference type="NCBI Taxonomy" id="408172"/>
    <lineage>
        <taxon>unclassified sequences</taxon>
        <taxon>metagenomes</taxon>
        <taxon>ecological metagenomes</taxon>
    </lineage>
</organism>
<accession>A0A382WS10</accession>
<dbReference type="AlphaFoldDB" id="A0A382WS10"/>
<sequence length="92" mass="9949">MKKPIIILFLMTGLFGQIIDSNNEELGDFNPIGLNLFGGLSMGNLMYNDDEIEDSVETFLNIGMTIGAEKTFGPLKIGTAYAQLGGTVKTET</sequence>
<evidence type="ECO:0000313" key="1">
    <source>
        <dbReference type="EMBL" id="SVD61360.1"/>
    </source>
</evidence>
<name>A0A382WS10_9ZZZZ</name>
<gene>
    <name evidence="1" type="ORF">METZ01_LOCUS414214</name>
</gene>
<feature type="non-terminal residue" evidence="1">
    <location>
        <position position="92"/>
    </location>
</feature>
<dbReference type="EMBL" id="UINC01161903">
    <property type="protein sequence ID" value="SVD61360.1"/>
    <property type="molecule type" value="Genomic_DNA"/>
</dbReference>